<evidence type="ECO:0000313" key="1">
    <source>
        <dbReference type="EMBL" id="KAK8770175.1"/>
    </source>
</evidence>
<keyword evidence="2" id="KW-1185">Reference proteome</keyword>
<organism evidence="1 2">
    <name type="scientific">Amblyomma americanum</name>
    <name type="common">Lone star tick</name>
    <dbReference type="NCBI Taxonomy" id="6943"/>
    <lineage>
        <taxon>Eukaryota</taxon>
        <taxon>Metazoa</taxon>
        <taxon>Ecdysozoa</taxon>
        <taxon>Arthropoda</taxon>
        <taxon>Chelicerata</taxon>
        <taxon>Arachnida</taxon>
        <taxon>Acari</taxon>
        <taxon>Parasitiformes</taxon>
        <taxon>Ixodida</taxon>
        <taxon>Ixodoidea</taxon>
        <taxon>Ixodidae</taxon>
        <taxon>Amblyomminae</taxon>
        <taxon>Amblyomma</taxon>
    </lineage>
</organism>
<dbReference type="Proteomes" id="UP001321473">
    <property type="component" value="Unassembled WGS sequence"/>
</dbReference>
<comment type="caution">
    <text evidence="1">The sequence shown here is derived from an EMBL/GenBank/DDBJ whole genome shotgun (WGS) entry which is preliminary data.</text>
</comment>
<reference evidence="1 2" key="1">
    <citation type="journal article" date="2023" name="Arcadia Sci">
        <title>De novo assembly of a long-read Amblyomma americanum tick genome.</title>
        <authorList>
            <person name="Chou S."/>
            <person name="Poskanzer K.E."/>
            <person name="Rollins M."/>
            <person name="Thuy-Boun P.S."/>
        </authorList>
    </citation>
    <scope>NUCLEOTIDE SEQUENCE [LARGE SCALE GENOMIC DNA]</scope>
    <source>
        <strain evidence="1">F_SG_1</strain>
        <tissue evidence="1">Salivary glands</tissue>
    </source>
</reference>
<dbReference type="EMBL" id="JARKHS020021541">
    <property type="protein sequence ID" value="KAK8770175.1"/>
    <property type="molecule type" value="Genomic_DNA"/>
</dbReference>
<accession>A0AAQ4E640</accession>
<evidence type="ECO:0000313" key="2">
    <source>
        <dbReference type="Proteomes" id="UP001321473"/>
    </source>
</evidence>
<sequence>MCHCCILCAEDDLQLVGIVKDETMFYSDSSKDGVFDWNVSMNNGSDVELTLDPIQQYREMLDAANLRTWSPNGLFPKLPSCVQPLLHGAPMSAERHKALSARLRDEIIRFLKASSFSVSVLAERPRSGE</sequence>
<name>A0AAQ4E640_AMBAM</name>
<proteinExistence type="predicted"/>
<gene>
    <name evidence="1" type="ORF">V5799_013359</name>
</gene>
<protein>
    <submittedName>
        <fullName evidence="1">Uncharacterized protein</fullName>
    </submittedName>
</protein>
<dbReference type="AlphaFoldDB" id="A0AAQ4E640"/>